<dbReference type="GO" id="GO:0005524">
    <property type="term" value="F:ATP binding"/>
    <property type="evidence" value="ECO:0007669"/>
    <property type="project" value="UniProtKB-KW"/>
</dbReference>
<keyword evidence="5" id="KW-0067">ATP-binding</keyword>
<dbReference type="PROSITE" id="PS00108">
    <property type="entry name" value="PROTEIN_KINASE_ST"/>
    <property type="match status" value="1"/>
</dbReference>
<gene>
    <name evidence="7" type="primary">SG494</name>
</gene>
<dbReference type="GO" id="GO:0004674">
    <property type="term" value="F:protein serine/threonine kinase activity"/>
    <property type="evidence" value="ECO:0007669"/>
    <property type="project" value="UniProtKB-KW"/>
</dbReference>
<organism evidence="7">
    <name type="scientific">Anoplophora glabripennis</name>
    <name type="common">Asian longhorn beetle</name>
    <name type="synonym">Anoplophora nobilis</name>
    <dbReference type="NCBI Taxonomy" id="217634"/>
    <lineage>
        <taxon>Eukaryota</taxon>
        <taxon>Metazoa</taxon>
        <taxon>Ecdysozoa</taxon>
        <taxon>Arthropoda</taxon>
        <taxon>Hexapoda</taxon>
        <taxon>Insecta</taxon>
        <taxon>Pterygota</taxon>
        <taxon>Neoptera</taxon>
        <taxon>Endopterygota</taxon>
        <taxon>Coleoptera</taxon>
        <taxon>Polyphaga</taxon>
        <taxon>Cucujiformia</taxon>
        <taxon>Chrysomeloidea</taxon>
        <taxon>Cerambycidae</taxon>
        <taxon>Lamiinae</taxon>
        <taxon>Lamiini</taxon>
        <taxon>Anoplophora</taxon>
    </lineage>
</organism>
<dbReference type="PANTHER" id="PTHR24355:SF1">
    <property type="entry name" value="RIBOSOMAL PROTEIN S6 KINASE-RELATED PROTEIN"/>
    <property type="match status" value="1"/>
</dbReference>
<evidence type="ECO:0000256" key="4">
    <source>
        <dbReference type="ARBA" id="ARBA00022777"/>
    </source>
</evidence>
<dbReference type="Pfam" id="PF00069">
    <property type="entry name" value="Pkinase"/>
    <property type="match status" value="1"/>
</dbReference>
<reference evidence="7" key="1">
    <citation type="submission" date="2013-07" db="EMBL/GenBank/DDBJ databases">
        <title>Midgut Transcriptome Profiling of Anoplphora glabripennis, a Lignocellulose Degrading, Wood-Boring Cerambycid.</title>
        <authorList>
            <person name="Scully E.D."/>
            <person name="Hoover K."/>
            <person name="Carlson J.E."/>
            <person name="Tien M."/>
            <person name="Geib S.M."/>
        </authorList>
    </citation>
    <scope>NUCLEOTIDE SEQUENCE</scope>
</reference>
<keyword evidence="3" id="KW-0547">Nucleotide-binding</keyword>
<accession>V5IA83</accession>
<dbReference type="SMART" id="SM00220">
    <property type="entry name" value="S_TKc"/>
    <property type="match status" value="1"/>
</dbReference>
<evidence type="ECO:0000256" key="3">
    <source>
        <dbReference type="ARBA" id="ARBA00022741"/>
    </source>
</evidence>
<dbReference type="EMBL" id="GALX01001635">
    <property type="protein sequence ID" value="JAB66831.1"/>
    <property type="molecule type" value="Transcribed_RNA"/>
</dbReference>
<sequence length="276" mass="31501">MGNKSTKSRNACRGTIDTVYKQKEDHFKQLKANFTSSFSGRSFTSVSSHQSTYSVSRPWSRISRRRWKESTLTLPYESSKTAWPVSQLESYFLPEFPVTASINEKRFDVLDEISKGAFGKVYKVKDLEKGQIFALKVLSKSKIISENSVQQVKDEVQVQRVCGHHPYIVSCPLHWQSRKRLYIVTKFIEGGELYSLLTRYITLPVALVQVFVAQIALALDFLHNAGVIYRDLKPENILLDDVGNIQLIDFGLSKWLSYGSTTKTICGTLRYMGMNF</sequence>
<evidence type="ECO:0000256" key="1">
    <source>
        <dbReference type="ARBA" id="ARBA00022527"/>
    </source>
</evidence>
<dbReference type="AlphaFoldDB" id="V5IA83"/>
<proteinExistence type="predicted"/>
<dbReference type="InterPro" id="IPR000719">
    <property type="entry name" value="Prot_kinase_dom"/>
</dbReference>
<dbReference type="InterPro" id="IPR008271">
    <property type="entry name" value="Ser/Thr_kinase_AS"/>
</dbReference>
<feature type="domain" description="Protein kinase" evidence="6">
    <location>
        <begin position="107"/>
        <end position="276"/>
    </location>
</feature>
<dbReference type="Gene3D" id="3.30.200.20">
    <property type="entry name" value="Phosphorylase Kinase, domain 1"/>
    <property type="match status" value="1"/>
</dbReference>
<keyword evidence="4 7" id="KW-0418">Kinase</keyword>
<dbReference type="PROSITE" id="PS50011">
    <property type="entry name" value="PROTEIN_KINASE_DOM"/>
    <property type="match status" value="1"/>
</dbReference>
<evidence type="ECO:0000256" key="5">
    <source>
        <dbReference type="ARBA" id="ARBA00022840"/>
    </source>
</evidence>
<keyword evidence="2" id="KW-0808">Transferase</keyword>
<dbReference type="PANTHER" id="PTHR24355">
    <property type="entry name" value="G PROTEIN-COUPLED RECEPTOR KINASE/RIBOSOMAL PROTEIN S6 KINASE"/>
    <property type="match status" value="1"/>
</dbReference>
<dbReference type="Gene3D" id="1.10.510.10">
    <property type="entry name" value="Transferase(Phosphotransferase) domain 1"/>
    <property type="match status" value="1"/>
</dbReference>
<keyword evidence="1" id="KW-0723">Serine/threonine-protein kinase</keyword>
<name>V5IA83_ANOGL</name>
<evidence type="ECO:0000256" key="2">
    <source>
        <dbReference type="ARBA" id="ARBA00022679"/>
    </source>
</evidence>
<dbReference type="SUPFAM" id="SSF56112">
    <property type="entry name" value="Protein kinase-like (PK-like)"/>
    <property type="match status" value="1"/>
</dbReference>
<dbReference type="InterPro" id="IPR011009">
    <property type="entry name" value="Kinase-like_dom_sf"/>
</dbReference>
<evidence type="ECO:0000259" key="6">
    <source>
        <dbReference type="PROSITE" id="PS50011"/>
    </source>
</evidence>
<evidence type="ECO:0000313" key="7">
    <source>
        <dbReference type="EMBL" id="JAB66831.1"/>
    </source>
</evidence>
<protein>
    <submittedName>
        <fullName evidence="7">Serine/threonine-protein kinase</fullName>
    </submittedName>
</protein>